<feature type="domain" description="JmjC" evidence="2">
    <location>
        <begin position="129"/>
        <end position="303"/>
    </location>
</feature>
<sequence length="518" mass="58840">MCRYKLRDGIAKVSLPPGFWAKIDSSARGRHWAKGSKLGDMIIPSPIKQMIAGIGGVYEYTLVEQPPIAVSDFRIKADEYRKRHVGKEFEEDDSDEACDELARKYWRRMGPTMEPPTYGADMSGTLFKDAHACGWNVDRLESCLCLLRADSQRGDSDDEVFHLPGVTSAYLYFGMWGSTFAAHTEDMNLLSINYLHAGSPKYWYGIAQEDSRRFESLARSHFPGRAAECHEFLRHKQCLLSPSILKKAGIKFTTTIQRPGDAMITFPGCYHFGFNTGFNVAESTNFAVPEWVPLGEAADVCMCHPHSVRIQMKRLKSLLDDYDKDMLHREELGQPDLTYTNWAKHEARRLKKEMRSAVNQKGTAIDGYSSDSLQLPKAFGKCITVEVTREMSTNKKNKRKSYKKEEVNEWRLAKRARPGAFIPNTNVICLVECEEDESTDDYEFFIGTIVTEVDGHVKVHFTGLGRKDDIWFEQDSENLLLDAGSTDPPPLSDDDDSENETLSKVASKKDKQKKKRKY</sequence>
<dbReference type="SUPFAM" id="SSF51197">
    <property type="entry name" value="Clavaminate synthase-like"/>
    <property type="match status" value="1"/>
</dbReference>
<dbReference type="PANTHER" id="PTHR10694">
    <property type="entry name" value="LYSINE-SPECIFIC DEMETHYLASE"/>
    <property type="match status" value="1"/>
</dbReference>
<keyword evidence="4" id="KW-1185">Reference proteome</keyword>
<dbReference type="GO" id="GO:0000785">
    <property type="term" value="C:chromatin"/>
    <property type="evidence" value="ECO:0007669"/>
    <property type="project" value="TreeGrafter"/>
</dbReference>
<evidence type="ECO:0000313" key="4">
    <source>
        <dbReference type="Proteomes" id="UP001224775"/>
    </source>
</evidence>
<feature type="region of interest" description="Disordered" evidence="1">
    <location>
        <begin position="480"/>
        <end position="518"/>
    </location>
</feature>
<dbReference type="GO" id="GO:0051864">
    <property type="term" value="F:histone H3K36 demethylase activity"/>
    <property type="evidence" value="ECO:0007669"/>
    <property type="project" value="TreeGrafter"/>
</dbReference>
<evidence type="ECO:0000256" key="1">
    <source>
        <dbReference type="SAM" id="MobiDB-lite"/>
    </source>
</evidence>
<dbReference type="Pfam" id="PF02373">
    <property type="entry name" value="JmjC"/>
    <property type="match status" value="1"/>
</dbReference>
<dbReference type="AlphaFoldDB" id="A0AAD8YMA0"/>
<dbReference type="GO" id="GO:0010468">
    <property type="term" value="P:regulation of gene expression"/>
    <property type="evidence" value="ECO:0007669"/>
    <property type="project" value="TreeGrafter"/>
</dbReference>
<gene>
    <name evidence="3" type="ORF">QTG54_000927</name>
</gene>
<dbReference type="PANTHER" id="PTHR10694:SF7">
    <property type="entry name" value="[HISTONE H3]-TRIMETHYL-L-LYSINE(9) DEMETHYLASE"/>
    <property type="match status" value="1"/>
</dbReference>
<comment type="caution">
    <text evidence="3">The sequence shown here is derived from an EMBL/GenBank/DDBJ whole genome shotgun (WGS) entry which is preliminary data.</text>
</comment>
<name>A0AAD8YMA0_9STRA</name>
<dbReference type="PROSITE" id="PS51184">
    <property type="entry name" value="JMJC"/>
    <property type="match status" value="1"/>
</dbReference>
<dbReference type="InterPro" id="IPR003347">
    <property type="entry name" value="JmjC_dom"/>
</dbReference>
<accession>A0AAD8YMA0</accession>
<dbReference type="GO" id="GO:0032454">
    <property type="term" value="F:histone H3K9 demethylase activity"/>
    <property type="evidence" value="ECO:0007669"/>
    <property type="project" value="TreeGrafter"/>
</dbReference>
<organism evidence="3 4">
    <name type="scientific">Skeletonema marinoi</name>
    <dbReference type="NCBI Taxonomy" id="267567"/>
    <lineage>
        <taxon>Eukaryota</taxon>
        <taxon>Sar</taxon>
        <taxon>Stramenopiles</taxon>
        <taxon>Ochrophyta</taxon>
        <taxon>Bacillariophyta</taxon>
        <taxon>Coscinodiscophyceae</taxon>
        <taxon>Thalassiosirophycidae</taxon>
        <taxon>Thalassiosirales</taxon>
        <taxon>Skeletonemataceae</taxon>
        <taxon>Skeletonema</taxon>
        <taxon>Skeletonema marinoi-dohrnii complex</taxon>
    </lineage>
</organism>
<proteinExistence type="predicted"/>
<dbReference type="EMBL" id="JATAAI010000001">
    <property type="protein sequence ID" value="KAK1748988.1"/>
    <property type="molecule type" value="Genomic_DNA"/>
</dbReference>
<evidence type="ECO:0000313" key="3">
    <source>
        <dbReference type="EMBL" id="KAK1748988.1"/>
    </source>
</evidence>
<dbReference type="SMART" id="SM00558">
    <property type="entry name" value="JmjC"/>
    <property type="match status" value="1"/>
</dbReference>
<protein>
    <submittedName>
        <fullName evidence="3">JmjC domain-containing protein</fullName>
    </submittedName>
</protein>
<dbReference type="Proteomes" id="UP001224775">
    <property type="component" value="Unassembled WGS sequence"/>
</dbReference>
<reference evidence="3" key="1">
    <citation type="submission" date="2023-06" db="EMBL/GenBank/DDBJ databases">
        <title>Survivors Of The Sea: Transcriptome response of Skeletonema marinoi to long-term dormancy.</title>
        <authorList>
            <person name="Pinder M.I.M."/>
            <person name="Kourtchenko O."/>
            <person name="Robertson E.K."/>
            <person name="Larsson T."/>
            <person name="Maumus F."/>
            <person name="Osuna-Cruz C.M."/>
            <person name="Vancaester E."/>
            <person name="Stenow R."/>
            <person name="Vandepoele K."/>
            <person name="Ploug H."/>
            <person name="Bruchert V."/>
            <person name="Godhe A."/>
            <person name="Topel M."/>
        </authorList>
    </citation>
    <scope>NUCLEOTIDE SEQUENCE</scope>
    <source>
        <strain evidence="3">R05AC</strain>
    </source>
</reference>
<evidence type="ECO:0000259" key="2">
    <source>
        <dbReference type="PROSITE" id="PS51184"/>
    </source>
</evidence>
<dbReference type="GO" id="GO:0005634">
    <property type="term" value="C:nucleus"/>
    <property type="evidence" value="ECO:0007669"/>
    <property type="project" value="TreeGrafter"/>
</dbReference>
<dbReference type="Gene3D" id="2.60.120.650">
    <property type="entry name" value="Cupin"/>
    <property type="match status" value="1"/>
</dbReference>